<evidence type="ECO:0000256" key="3">
    <source>
        <dbReference type="ARBA" id="ARBA00019618"/>
    </source>
</evidence>
<feature type="region of interest" description="Disordered" evidence="8">
    <location>
        <begin position="652"/>
        <end position="691"/>
    </location>
</feature>
<dbReference type="Proteomes" id="UP000005237">
    <property type="component" value="Unassembled WGS sequence"/>
</dbReference>
<organism evidence="10 11">
    <name type="scientific">Caenorhabditis japonica</name>
    <dbReference type="NCBI Taxonomy" id="281687"/>
    <lineage>
        <taxon>Eukaryota</taxon>
        <taxon>Metazoa</taxon>
        <taxon>Ecdysozoa</taxon>
        <taxon>Nematoda</taxon>
        <taxon>Chromadorea</taxon>
        <taxon>Rhabditida</taxon>
        <taxon>Rhabditina</taxon>
        <taxon>Rhabditomorpha</taxon>
        <taxon>Rhabditoidea</taxon>
        <taxon>Rhabditidae</taxon>
        <taxon>Peloderinae</taxon>
        <taxon>Caenorhabditis</taxon>
    </lineage>
</organism>
<evidence type="ECO:0000256" key="6">
    <source>
        <dbReference type="ARBA" id="ARBA00023163"/>
    </source>
</evidence>
<evidence type="ECO:0000313" key="11">
    <source>
        <dbReference type="Proteomes" id="UP000005237"/>
    </source>
</evidence>
<evidence type="ECO:0000256" key="8">
    <source>
        <dbReference type="SAM" id="MobiDB-lite"/>
    </source>
</evidence>
<evidence type="ECO:0000259" key="9">
    <source>
        <dbReference type="Pfam" id="PF18296"/>
    </source>
</evidence>
<accession>A0A8R1EJ77</accession>
<keyword evidence="4" id="KW-0678">Repressor</keyword>
<dbReference type="PANTHER" id="PTHR48249:SF3">
    <property type="entry name" value="MEDIATOR OF RNA POLYMERASE II TRANSCRIPTION SUBUNIT 13"/>
    <property type="match status" value="1"/>
</dbReference>
<proteinExistence type="inferred from homology"/>
<dbReference type="InterPro" id="IPR041285">
    <property type="entry name" value="MID_MedPIWI"/>
</dbReference>
<evidence type="ECO:0000313" key="10">
    <source>
        <dbReference type="EnsemblMetazoa" id="CJA36516.1"/>
    </source>
</evidence>
<dbReference type="InterPro" id="IPR051139">
    <property type="entry name" value="Mediator_complx_sub13"/>
</dbReference>
<comment type="subcellular location">
    <subcellularLocation>
        <location evidence="1">Nucleus</location>
    </subcellularLocation>
</comment>
<sequence>MTSFVCGPQMNVPEGDSLTIAILLSDTILDLHYDSVFDSCPICSCSVSIRSRELGMYITPHEVLRQRTVGHSNMREHTMGTWSGFHVNSTTNCTCGFSAIRHRYLSCSTGLFPEDANEATTLDNAVANVIPPLDYKRRNAARDMIWFDSKSVHDLALLDQIRQMAFSLTLGKAISQMATVKEHKVNLATAMDIEMDINVPSEYIISHVDSLELLMLGNSAIEMSMKMSSINRNQTVSAQKFLTYFHPWGLQTANEIEELETTEWFDLLSMITPTLDGAMKQARKVSVADAQLSIEGPLTWKQLVMKSIRGRPTTDDDEDFSLAEPIPAVMRATDKEAIRTAPHIDQYYDQASLGPIDQPKDVMYLTIIPDDDVIYEKTVKFMEELTEKYEKMHLGRHIPFPVSTGTATRFRKILDKYHEEHKEEASFPEYEQHAATFASAQVRRQERELASQPPPIDERPERWSAHLTWKLNHEDGIVKGPEADFDMEYEGDHDKWEKPMDFRSNYMWRHKNAPRPNPPHFYEREGVLRVGNPNGSARIIAKHTVALTNEFNNMTKHLSDSKGFVSRLKLYVQQMEDLATYALTETPDAFERTGYRYQMAVEGRLKRAEGRRKKTEERLRYGAAKVMDEWNNEHGAKKPEESDLMFGATVGNIGPKDYVDDEAEEKKRRKQKEEEQYPPEGPQAPSPVPAGMVHIPETRKFWIKGGFNLLQYCVLDGTLEHTI</sequence>
<evidence type="ECO:0000256" key="4">
    <source>
        <dbReference type="ARBA" id="ARBA00022491"/>
    </source>
</evidence>
<reference evidence="11" key="1">
    <citation type="submission" date="2010-08" db="EMBL/GenBank/DDBJ databases">
        <authorList>
            <consortium name="Caenorhabditis japonica Sequencing Consortium"/>
            <person name="Wilson R.K."/>
        </authorList>
    </citation>
    <scope>NUCLEOTIDE SEQUENCE [LARGE SCALE GENOMIC DNA]</scope>
    <source>
        <strain evidence="11">DF5081</strain>
    </source>
</reference>
<evidence type="ECO:0000256" key="7">
    <source>
        <dbReference type="ARBA" id="ARBA00023242"/>
    </source>
</evidence>
<dbReference type="GO" id="GO:0003713">
    <property type="term" value="F:transcription coactivator activity"/>
    <property type="evidence" value="ECO:0007669"/>
    <property type="project" value="TreeGrafter"/>
</dbReference>
<feature type="compositionally biased region" description="Pro residues" evidence="8">
    <location>
        <begin position="679"/>
        <end position="688"/>
    </location>
</feature>
<keyword evidence="6" id="KW-0804">Transcription</keyword>
<keyword evidence="5" id="KW-0805">Transcription regulation</keyword>
<name>A0A8R1EJ77_CAEJA</name>
<dbReference type="GO" id="GO:0045944">
    <property type="term" value="P:positive regulation of transcription by RNA polymerase II"/>
    <property type="evidence" value="ECO:0007669"/>
    <property type="project" value="TreeGrafter"/>
</dbReference>
<comment type="similarity">
    <text evidence="2">Belongs to the Mediator complex subunit 13 family.</text>
</comment>
<evidence type="ECO:0000256" key="2">
    <source>
        <dbReference type="ARBA" id="ARBA00009354"/>
    </source>
</evidence>
<reference evidence="10" key="2">
    <citation type="submission" date="2022-06" db="UniProtKB">
        <authorList>
            <consortium name="EnsemblMetazoa"/>
        </authorList>
    </citation>
    <scope>IDENTIFICATION</scope>
    <source>
        <strain evidence="10">DF5081</strain>
    </source>
</reference>
<feature type="domain" description="MID" evidence="9">
    <location>
        <begin position="360"/>
        <end position="425"/>
    </location>
</feature>
<feature type="region of interest" description="Disordered" evidence="8">
    <location>
        <begin position="441"/>
        <end position="460"/>
    </location>
</feature>
<dbReference type="AlphaFoldDB" id="A0A8R1EJ77"/>
<keyword evidence="11" id="KW-1185">Reference proteome</keyword>
<dbReference type="Pfam" id="PF18296">
    <property type="entry name" value="MID_MedPIWI"/>
    <property type="match status" value="1"/>
</dbReference>
<keyword evidence="7" id="KW-0539">Nucleus</keyword>
<dbReference type="PANTHER" id="PTHR48249">
    <property type="entry name" value="MEDIATOR OF RNA POLYMERASE II TRANSCRIPTION SUBUNIT 13"/>
    <property type="match status" value="1"/>
</dbReference>
<dbReference type="EnsemblMetazoa" id="CJA36516.1">
    <property type="protein sequence ID" value="CJA36516.1"/>
    <property type="gene ID" value="WBGene00212363"/>
</dbReference>
<dbReference type="GO" id="GO:0016592">
    <property type="term" value="C:mediator complex"/>
    <property type="evidence" value="ECO:0007669"/>
    <property type="project" value="TreeGrafter"/>
</dbReference>
<protein>
    <recommendedName>
        <fullName evidence="3">Mediator of RNA polymerase II transcription subunit 13</fullName>
    </recommendedName>
</protein>
<evidence type="ECO:0000256" key="1">
    <source>
        <dbReference type="ARBA" id="ARBA00004123"/>
    </source>
</evidence>
<evidence type="ECO:0000256" key="5">
    <source>
        <dbReference type="ARBA" id="ARBA00023015"/>
    </source>
</evidence>